<comment type="caution">
    <text evidence="4">The sequence shown here is derived from an EMBL/GenBank/DDBJ whole genome shotgun (WGS) entry which is preliminary data.</text>
</comment>
<reference evidence="4 5" key="1">
    <citation type="submission" date="2018-12" db="EMBL/GenBank/DDBJ databases">
        <title>Hymenobacter gummosus sp. nov., isolated from a spring.</title>
        <authorList>
            <person name="Nie L."/>
        </authorList>
    </citation>
    <scope>NUCLEOTIDE SEQUENCE [LARGE SCALE GENOMIC DNA]</scope>
    <source>
        <strain evidence="4 5">KCTC 52166</strain>
    </source>
</reference>
<gene>
    <name evidence="4" type="ORF">EJV47_22270</name>
</gene>
<name>A0A3S0H6D4_9BACT</name>
<evidence type="ECO:0000256" key="2">
    <source>
        <dbReference type="ARBA" id="ARBA00022777"/>
    </source>
</evidence>
<dbReference type="InterPro" id="IPR011611">
    <property type="entry name" value="PfkB_dom"/>
</dbReference>
<dbReference type="GO" id="GO:0005829">
    <property type="term" value="C:cytosol"/>
    <property type="evidence" value="ECO:0007669"/>
    <property type="project" value="TreeGrafter"/>
</dbReference>
<dbReference type="InterPro" id="IPR011913">
    <property type="entry name" value="RfaE_dom_I"/>
</dbReference>
<dbReference type="Gene3D" id="3.40.1190.20">
    <property type="match status" value="1"/>
</dbReference>
<keyword evidence="2 4" id="KW-0418">Kinase</keyword>
<dbReference type="PROSITE" id="PS00583">
    <property type="entry name" value="PFKB_KINASES_1"/>
    <property type="match status" value="1"/>
</dbReference>
<dbReference type="Pfam" id="PF00294">
    <property type="entry name" value="PfkB"/>
    <property type="match status" value="1"/>
</dbReference>
<feature type="domain" description="Carbohydrate kinase PfkB" evidence="3">
    <location>
        <begin position="23"/>
        <end position="320"/>
    </location>
</feature>
<dbReference type="SUPFAM" id="SSF53613">
    <property type="entry name" value="Ribokinase-like"/>
    <property type="match status" value="1"/>
</dbReference>
<keyword evidence="1" id="KW-0808">Transferase</keyword>
<dbReference type="PANTHER" id="PTHR46969:SF1">
    <property type="entry name" value="BIFUNCTIONAL PROTEIN HLDE"/>
    <property type="match status" value="1"/>
</dbReference>
<dbReference type="RefSeq" id="WP_126695422.1">
    <property type="nucleotide sequence ID" value="NZ_RXOF01000016.1"/>
</dbReference>
<proteinExistence type="predicted"/>
<evidence type="ECO:0000313" key="5">
    <source>
        <dbReference type="Proteomes" id="UP000282184"/>
    </source>
</evidence>
<sequence length="337" mass="35629">MPAAASAPATLPDLFAAFNDLTVLIVGDVMVDAYVWGRATRLSPEAPVPVVNVTRTEQRLGGAANVALNVQALGAKPLLCAVIGDDAGGDQLLQLLHERQLSADGLVRSQERPTTVKQRILAQDQQLLRIDAEVETDLSATEDAGLTEAFTQLLGRADVVIFEDYDKGVLGADRIARFIELARAQGVPTVVDPKKRNFLAYRGCTLFKPNLKELREGLKLEFGTPDVDRAGFEAAVARLREVLAPEVVLVTLSEHGVFAQQGADKTYLPAHLRTISDVSGAGDTVISIAALCVALGLTAPATAALANLGGGLVCEQVGVVPIEKTRLLQEAEAAGVL</sequence>
<dbReference type="CDD" id="cd01172">
    <property type="entry name" value="RfaE_like"/>
    <property type="match status" value="1"/>
</dbReference>
<evidence type="ECO:0000259" key="3">
    <source>
        <dbReference type="Pfam" id="PF00294"/>
    </source>
</evidence>
<evidence type="ECO:0000256" key="1">
    <source>
        <dbReference type="ARBA" id="ARBA00022679"/>
    </source>
</evidence>
<dbReference type="GO" id="GO:0033785">
    <property type="term" value="F:heptose 7-phosphate kinase activity"/>
    <property type="evidence" value="ECO:0007669"/>
    <property type="project" value="TreeGrafter"/>
</dbReference>
<dbReference type="EMBL" id="RXOF01000016">
    <property type="protein sequence ID" value="RTQ46258.1"/>
    <property type="molecule type" value="Genomic_DNA"/>
</dbReference>
<dbReference type="InterPro" id="IPR029056">
    <property type="entry name" value="Ribokinase-like"/>
</dbReference>
<protein>
    <submittedName>
        <fullName evidence="4">D-glycero-beta-D-manno-heptose-7-phosphate kinase</fullName>
    </submittedName>
</protein>
<dbReference type="AlphaFoldDB" id="A0A3S0H6D4"/>
<evidence type="ECO:0000313" key="4">
    <source>
        <dbReference type="EMBL" id="RTQ46258.1"/>
    </source>
</evidence>
<dbReference type="InterPro" id="IPR002173">
    <property type="entry name" value="Carboh/pur_kinase_PfkB_CS"/>
</dbReference>
<dbReference type="PANTHER" id="PTHR46969">
    <property type="entry name" value="BIFUNCTIONAL PROTEIN HLDE"/>
    <property type="match status" value="1"/>
</dbReference>
<keyword evidence="5" id="KW-1185">Reference proteome</keyword>
<dbReference type="GO" id="GO:0033786">
    <property type="term" value="F:heptose-1-phosphate adenylyltransferase activity"/>
    <property type="evidence" value="ECO:0007669"/>
    <property type="project" value="TreeGrafter"/>
</dbReference>
<organism evidence="4 5">
    <name type="scientific">Hymenobacter gummosus</name>
    <dbReference type="NCBI Taxonomy" id="1776032"/>
    <lineage>
        <taxon>Bacteria</taxon>
        <taxon>Pseudomonadati</taxon>
        <taxon>Bacteroidota</taxon>
        <taxon>Cytophagia</taxon>
        <taxon>Cytophagales</taxon>
        <taxon>Hymenobacteraceae</taxon>
        <taxon>Hymenobacter</taxon>
    </lineage>
</organism>
<accession>A0A3S0H6D4</accession>
<dbReference type="Proteomes" id="UP000282184">
    <property type="component" value="Unassembled WGS sequence"/>
</dbReference>
<dbReference type="GO" id="GO:0016773">
    <property type="term" value="F:phosphotransferase activity, alcohol group as acceptor"/>
    <property type="evidence" value="ECO:0007669"/>
    <property type="project" value="InterPro"/>
</dbReference>
<dbReference type="OrthoDB" id="9802794at2"/>